<dbReference type="InterPro" id="IPR051015">
    <property type="entry name" value="EvgA-like"/>
</dbReference>
<dbReference type="CDD" id="cd00156">
    <property type="entry name" value="REC"/>
    <property type="match status" value="1"/>
</dbReference>
<evidence type="ECO:0000256" key="1">
    <source>
        <dbReference type="PROSITE-ProRule" id="PRU00169"/>
    </source>
</evidence>
<keyword evidence="1" id="KW-0597">Phosphoprotein</keyword>
<dbReference type="SUPFAM" id="SSF52172">
    <property type="entry name" value="CheY-like"/>
    <property type="match status" value="1"/>
</dbReference>
<dbReference type="SMART" id="SM00448">
    <property type="entry name" value="REC"/>
    <property type="match status" value="1"/>
</dbReference>
<dbReference type="InterPro" id="IPR001789">
    <property type="entry name" value="Sig_transdc_resp-reg_receiver"/>
</dbReference>
<dbReference type="AlphaFoldDB" id="A0A2T4UKL3"/>
<comment type="caution">
    <text evidence="3">The sequence shown here is derived from an EMBL/GenBank/DDBJ whole genome shotgun (WGS) entry which is preliminary data.</text>
</comment>
<dbReference type="GO" id="GO:0000160">
    <property type="term" value="P:phosphorelay signal transduction system"/>
    <property type="evidence" value="ECO:0007669"/>
    <property type="project" value="InterPro"/>
</dbReference>
<accession>A0A2T4UKL3</accession>
<name>A0A2T4UKL3_9ACTN</name>
<evidence type="ECO:0000259" key="2">
    <source>
        <dbReference type="PROSITE" id="PS50110"/>
    </source>
</evidence>
<feature type="domain" description="Response regulatory" evidence="2">
    <location>
        <begin position="11"/>
        <end position="127"/>
    </location>
</feature>
<feature type="modified residue" description="4-aspartylphosphate" evidence="1">
    <location>
        <position position="62"/>
    </location>
</feature>
<dbReference type="PANTHER" id="PTHR45566:SF1">
    <property type="entry name" value="HTH-TYPE TRANSCRIPTIONAL REGULATOR YHJB-RELATED"/>
    <property type="match status" value="1"/>
</dbReference>
<dbReference type="Pfam" id="PF00072">
    <property type="entry name" value="Response_reg"/>
    <property type="match status" value="1"/>
</dbReference>
<dbReference type="PROSITE" id="PS50110">
    <property type="entry name" value="RESPONSE_REGULATORY"/>
    <property type="match status" value="1"/>
</dbReference>
<reference evidence="3 4" key="1">
    <citation type="submission" date="2018-03" db="EMBL/GenBank/DDBJ databases">
        <title>Aquarubrobacter algicola gen. nov., sp. nov., a novel actinobacterium isolated from shallow eutrophic lake during the end of cyanobacterial harmful algal blooms.</title>
        <authorList>
            <person name="Chun S.J."/>
        </authorList>
    </citation>
    <scope>NUCLEOTIDE SEQUENCE [LARGE SCALE GENOMIC DNA]</scope>
    <source>
        <strain evidence="3 4">Seoho-28</strain>
    </source>
</reference>
<keyword evidence="4" id="KW-1185">Reference proteome</keyword>
<dbReference type="PANTHER" id="PTHR45566">
    <property type="entry name" value="HTH-TYPE TRANSCRIPTIONAL REGULATOR YHJB-RELATED"/>
    <property type="match status" value="1"/>
</dbReference>
<protein>
    <recommendedName>
        <fullName evidence="2">Response regulatory domain-containing protein</fullName>
    </recommendedName>
</protein>
<organism evidence="3 4">
    <name type="scientific">Paraconexibacter algicola</name>
    <dbReference type="NCBI Taxonomy" id="2133960"/>
    <lineage>
        <taxon>Bacteria</taxon>
        <taxon>Bacillati</taxon>
        <taxon>Actinomycetota</taxon>
        <taxon>Thermoleophilia</taxon>
        <taxon>Solirubrobacterales</taxon>
        <taxon>Paraconexibacteraceae</taxon>
        <taxon>Paraconexibacter</taxon>
    </lineage>
</organism>
<proteinExistence type="predicted"/>
<dbReference type="Proteomes" id="UP000240739">
    <property type="component" value="Unassembled WGS sequence"/>
</dbReference>
<dbReference type="InterPro" id="IPR011006">
    <property type="entry name" value="CheY-like_superfamily"/>
</dbReference>
<evidence type="ECO:0000313" key="3">
    <source>
        <dbReference type="EMBL" id="PTL59792.1"/>
    </source>
</evidence>
<dbReference type="Gene3D" id="3.40.50.2300">
    <property type="match status" value="1"/>
</dbReference>
<sequence length="133" mass="13145">MVAGMTDAALRVLIVDDDPAYGRLAGLLLEEAHPGVVQTRTATTLAAALAAGPWEPGCVLLDLSLPDGGGLDAVARLRDGGVDAPVLVLSGRTDPGIADEAVARGAAGFLPKGRELDGGLAAAVAAIAPCPVS</sequence>
<gene>
    <name evidence="3" type="ORF">C7Y72_09090</name>
</gene>
<dbReference type="EMBL" id="PYYB01000001">
    <property type="protein sequence ID" value="PTL59792.1"/>
    <property type="molecule type" value="Genomic_DNA"/>
</dbReference>
<evidence type="ECO:0000313" key="4">
    <source>
        <dbReference type="Proteomes" id="UP000240739"/>
    </source>
</evidence>